<gene>
    <name evidence="1" type="ORF">SDC9_92918</name>
</gene>
<name>A0A644ZZ36_9ZZZZ</name>
<dbReference type="AlphaFoldDB" id="A0A644ZZ36"/>
<accession>A0A644ZZ36</accession>
<reference evidence="1" key="1">
    <citation type="submission" date="2019-08" db="EMBL/GenBank/DDBJ databases">
        <authorList>
            <person name="Kucharzyk K."/>
            <person name="Murdoch R.W."/>
            <person name="Higgins S."/>
            <person name="Loffler F."/>
        </authorList>
    </citation>
    <scope>NUCLEOTIDE SEQUENCE</scope>
</reference>
<proteinExistence type="predicted"/>
<organism evidence="1">
    <name type="scientific">bioreactor metagenome</name>
    <dbReference type="NCBI Taxonomy" id="1076179"/>
    <lineage>
        <taxon>unclassified sequences</taxon>
        <taxon>metagenomes</taxon>
        <taxon>ecological metagenomes</taxon>
    </lineage>
</organism>
<dbReference type="EMBL" id="VSSQ01011189">
    <property type="protein sequence ID" value="MPM46220.1"/>
    <property type="molecule type" value="Genomic_DNA"/>
</dbReference>
<protein>
    <submittedName>
        <fullName evidence="1">Uncharacterized protein</fullName>
    </submittedName>
</protein>
<sequence length="62" mass="7435">MRRVESKLSDFQIFFIVIIYIEKRMRKTEIEIFQLRIIALNKLTGGQIKHLYLQQPSAAKRI</sequence>
<evidence type="ECO:0000313" key="1">
    <source>
        <dbReference type="EMBL" id="MPM46220.1"/>
    </source>
</evidence>
<comment type="caution">
    <text evidence="1">The sequence shown here is derived from an EMBL/GenBank/DDBJ whole genome shotgun (WGS) entry which is preliminary data.</text>
</comment>